<organism evidence="3 4">
    <name type="scientific">Franconibacter daqui</name>
    <dbReference type="NCBI Taxonomy" id="2047724"/>
    <lineage>
        <taxon>Bacteria</taxon>
        <taxon>Pseudomonadati</taxon>
        <taxon>Pseudomonadota</taxon>
        <taxon>Gammaproteobacteria</taxon>
        <taxon>Enterobacterales</taxon>
        <taxon>Enterobacteriaceae</taxon>
        <taxon>Franconibacter</taxon>
    </lineage>
</organism>
<protein>
    <submittedName>
        <fullName evidence="3">SgrR family transcriptional regulator</fullName>
    </submittedName>
</protein>
<dbReference type="Proteomes" id="UP001447374">
    <property type="component" value="Unassembled WGS sequence"/>
</dbReference>
<comment type="caution">
    <text evidence="3">The sequence shown here is derived from an EMBL/GenBank/DDBJ whole genome shotgun (WGS) entry which is preliminary data.</text>
</comment>
<dbReference type="SUPFAM" id="SSF53850">
    <property type="entry name" value="Periplasmic binding protein-like II"/>
    <property type="match status" value="1"/>
</dbReference>
<dbReference type="Pfam" id="PF12793">
    <property type="entry name" value="SgrR_N"/>
    <property type="match status" value="1"/>
</dbReference>
<dbReference type="EMBL" id="JBEHGX010000004">
    <property type="protein sequence ID" value="MER0126180.1"/>
    <property type="molecule type" value="Genomic_DNA"/>
</dbReference>
<feature type="domain" description="Transcriptional regulator SgrR N-terminal HTH" evidence="2">
    <location>
        <begin position="3"/>
        <end position="77"/>
    </location>
</feature>
<sequence length="532" mass="60630">MSRLARQYERLLKQYQNRRCDVLLQDVAEVLACTPRYTRTLLKEMKQRGWINWSSLPGRGKMSQIQCMLDDNGLKEKLHPWFSSPHTSASESVVFSAAPEGYHFTLSSPRPIPAIVPAFFAVHYRRHLMRMVHVGVMRFPHGCTDPVPALAHHNIKSDDGLSWRFYIRQGLVWHNEQSVSAAQLLSQLQRLAGTPLLPYVERITANDQLIVFHLTQPDEMLLHRLAHPACSLAHPEEPTVGLGPFRVIEHTDECVKLARFAFWYGEKPLAATVTVETQLRRADDWGLINMETPRSKLRAEPVNTLSSADIFSFMTFNQLKRAALTPPQRALVLHIARSIAQSTIEAEADILPVPDWLTLPSASSFSPAPLPPSLSMAYLSTPDTDKFADALARNLSRRGCRLVLTPIYNGHWHAPGKNWEHMDIALGYLSSRREAVFTVEERWRHSRMVKAFWPVKTQRLIGAMLQRSAMGDVSHHRALLIRLLRHAIRHEIITPLYLKNFTLRYPDSVQGVKCGPQCMPDYTSLWIDTTRC</sequence>
<gene>
    <name evidence="3" type="ORF">ABQG75_10610</name>
</gene>
<dbReference type="InterPro" id="IPR039424">
    <property type="entry name" value="SBP_5"/>
</dbReference>
<dbReference type="Pfam" id="PF00496">
    <property type="entry name" value="SBP_bac_5"/>
    <property type="match status" value="1"/>
</dbReference>
<keyword evidence="4" id="KW-1185">Reference proteome</keyword>
<evidence type="ECO:0000259" key="2">
    <source>
        <dbReference type="Pfam" id="PF12793"/>
    </source>
</evidence>
<proteinExistence type="predicted"/>
<evidence type="ECO:0000259" key="1">
    <source>
        <dbReference type="Pfam" id="PF00496"/>
    </source>
</evidence>
<dbReference type="InterPro" id="IPR025370">
    <property type="entry name" value="SgrR_HTH_N"/>
</dbReference>
<dbReference type="RefSeq" id="WP_349951211.1">
    <property type="nucleotide sequence ID" value="NZ_JBEHGX010000004.1"/>
</dbReference>
<name>A0ABV1PMW2_9ENTR</name>
<dbReference type="Gene3D" id="3.40.190.10">
    <property type="entry name" value="Periplasmic binding protein-like II"/>
    <property type="match status" value="1"/>
</dbReference>
<reference evidence="3 4" key="1">
    <citation type="submission" date="2024-06" db="EMBL/GenBank/DDBJ databases">
        <title>Fanconibacter daqui strain Q02 whole shotgun sequencing project.</title>
        <authorList>
            <person name="Rodrigues J.W.A."/>
            <person name="Viana L.C."/>
            <person name="Vieira E.C."/>
            <person name="Souza F.O.L."/>
            <person name="Alegria O.C."/>
            <person name="Patroca S."/>
            <person name="Cruz A.C.R."/>
            <person name="Nunes A.R.C."/>
        </authorList>
    </citation>
    <scope>NUCLEOTIDE SEQUENCE [LARGE SCALE GENOMIC DNA]</scope>
    <source>
        <strain evidence="3 4">Q02</strain>
    </source>
</reference>
<evidence type="ECO:0000313" key="4">
    <source>
        <dbReference type="Proteomes" id="UP001447374"/>
    </source>
</evidence>
<dbReference type="InterPro" id="IPR000914">
    <property type="entry name" value="SBP_5_dom"/>
</dbReference>
<feature type="domain" description="Solute-binding protein family 5" evidence="1">
    <location>
        <begin position="146"/>
        <end position="276"/>
    </location>
</feature>
<dbReference type="PANTHER" id="PTHR30290">
    <property type="entry name" value="PERIPLASMIC BINDING COMPONENT OF ABC TRANSPORTER"/>
    <property type="match status" value="1"/>
</dbReference>
<dbReference type="PANTHER" id="PTHR30290:SF19">
    <property type="entry name" value="ABC TRANSPORTER PERIPLASMIC BINDING PROTEIN"/>
    <property type="match status" value="1"/>
</dbReference>
<evidence type="ECO:0000313" key="3">
    <source>
        <dbReference type="EMBL" id="MER0126180.1"/>
    </source>
</evidence>
<accession>A0ABV1PMW2</accession>